<sequence length="228" mass="25909">MTKPQYYGAGLPYKKIGDLPGKLIVLEGTDGVGRSTQIQLLKRWLEKSGYAVSDTGLRRSPLTQAGLEEAKNGTTLTPLTISLFYATDFADRLENQIIPALKAGFFVLSDRYFYSIVARDVVRGINPQWARDIYGFALIPDTIFYLKADVDTLVTRIVHGRGFDYWESGMDILNQDNLYDSFRHYQECMIAQFDQMAKEYNFQTIDANRSTHDVNESIKALLQPVLQK</sequence>
<comment type="catalytic activity">
    <reaction evidence="7">
        <text>dTMP + ATP = dTDP + ADP</text>
        <dbReference type="Rhea" id="RHEA:13517"/>
        <dbReference type="ChEBI" id="CHEBI:30616"/>
        <dbReference type="ChEBI" id="CHEBI:58369"/>
        <dbReference type="ChEBI" id="CHEBI:63528"/>
        <dbReference type="ChEBI" id="CHEBI:456216"/>
        <dbReference type="EC" id="2.7.4.9"/>
    </reaction>
</comment>
<comment type="function">
    <text evidence="7">Phosphorylation of dTMP to form dTDP in both de novo and salvage pathways of dTTP synthesis.</text>
</comment>
<accession>A0A347ZRZ4</accession>
<protein>
    <recommendedName>
        <fullName evidence="7">Thymidylate kinase</fullName>
        <ecNumber evidence="7">2.7.4.9</ecNumber>
    </recommendedName>
    <alternativeName>
        <fullName evidence="7">dTMP kinase</fullName>
    </alternativeName>
</protein>
<dbReference type="AlphaFoldDB" id="A0A347ZRZ4"/>
<dbReference type="Proteomes" id="UP000256388">
    <property type="component" value="Unassembled WGS sequence"/>
</dbReference>
<feature type="domain" description="Thymidylate kinase-like" evidence="8">
    <location>
        <begin position="26"/>
        <end position="218"/>
    </location>
</feature>
<comment type="similarity">
    <text evidence="1 7">Belongs to the thymidylate kinase family.</text>
</comment>
<evidence type="ECO:0000256" key="5">
    <source>
        <dbReference type="ARBA" id="ARBA00022777"/>
    </source>
</evidence>
<dbReference type="InterPro" id="IPR027417">
    <property type="entry name" value="P-loop_NTPase"/>
</dbReference>
<dbReference type="EMBL" id="QUMS01000001">
    <property type="protein sequence ID" value="REG11360.1"/>
    <property type="molecule type" value="Genomic_DNA"/>
</dbReference>
<dbReference type="GO" id="GO:0005737">
    <property type="term" value="C:cytoplasm"/>
    <property type="evidence" value="ECO:0007669"/>
    <property type="project" value="TreeGrafter"/>
</dbReference>
<dbReference type="SUPFAM" id="SSF52540">
    <property type="entry name" value="P-loop containing nucleoside triphosphate hydrolases"/>
    <property type="match status" value="1"/>
</dbReference>
<dbReference type="RefSeq" id="WP_116224491.1">
    <property type="nucleotide sequence ID" value="NZ_AP018437.1"/>
</dbReference>
<evidence type="ECO:0000313" key="9">
    <source>
        <dbReference type="EMBL" id="REG11360.1"/>
    </source>
</evidence>
<comment type="caution">
    <text evidence="7">Lacks conserved residue(s) required for the propagation of feature annotation.</text>
</comment>
<evidence type="ECO:0000256" key="6">
    <source>
        <dbReference type="ARBA" id="ARBA00022840"/>
    </source>
</evidence>
<evidence type="ECO:0000313" key="10">
    <source>
        <dbReference type="Proteomes" id="UP000256388"/>
    </source>
</evidence>
<name>A0A347ZRZ4_9CHLR</name>
<dbReference type="EC" id="2.7.4.9" evidence="7"/>
<dbReference type="CDD" id="cd01672">
    <property type="entry name" value="TMPK"/>
    <property type="match status" value="1"/>
</dbReference>
<evidence type="ECO:0000256" key="4">
    <source>
        <dbReference type="ARBA" id="ARBA00022741"/>
    </source>
</evidence>
<dbReference type="HAMAP" id="MF_00165">
    <property type="entry name" value="Thymidylate_kinase"/>
    <property type="match status" value="1"/>
</dbReference>
<dbReference type="GO" id="GO:0005524">
    <property type="term" value="F:ATP binding"/>
    <property type="evidence" value="ECO:0007669"/>
    <property type="project" value="UniProtKB-UniRule"/>
</dbReference>
<proteinExistence type="inferred from homology"/>
<dbReference type="PANTHER" id="PTHR10344">
    <property type="entry name" value="THYMIDYLATE KINASE"/>
    <property type="match status" value="1"/>
</dbReference>
<keyword evidence="10" id="KW-1185">Reference proteome</keyword>
<dbReference type="InterPro" id="IPR039430">
    <property type="entry name" value="Thymidylate_kin-like_dom"/>
</dbReference>
<evidence type="ECO:0000256" key="1">
    <source>
        <dbReference type="ARBA" id="ARBA00009776"/>
    </source>
</evidence>
<dbReference type="GO" id="GO:0006233">
    <property type="term" value="P:dTDP biosynthetic process"/>
    <property type="evidence" value="ECO:0007669"/>
    <property type="project" value="InterPro"/>
</dbReference>
<dbReference type="Gene3D" id="3.40.50.300">
    <property type="entry name" value="P-loop containing nucleotide triphosphate hydrolases"/>
    <property type="match status" value="1"/>
</dbReference>
<keyword evidence="4 7" id="KW-0547">Nucleotide-binding</keyword>
<evidence type="ECO:0000256" key="2">
    <source>
        <dbReference type="ARBA" id="ARBA00022679"/>
    </source>
</evidence>
<evidence type="ECO:0000256" key="7">
    <source>
        <dbReference type="HAMAP-Rule" id="MF_00165"/>
    </source>
</evidence>
<dbReference type="GO" id="GO:0004798">
    <property type="term" value="F:dTMP kinase activity"/>
    <property type="evidence" value="ECO:0007669"/>
    <property type="project" value="UniProtKB-UniRule"/>
</dbReference>
<keyword evidence="3 7" id="KW-0545">Nucleotide biosynthesis</keyword>
<dbReference type="GO" id="GO:0006227">
    <property type="term" value="P:dUDP biosynthetic process"/>
    <property type="evidence" value="ECO:0007669"/>
    <property type="project" value="TreeGrafter"/>
</dbReference>
<evidence type="ECO:0000256" key="3">
    <source>
        <dbReference type="ARBA" id="ARBA00022727"/>
    </source>
</evidence>
<keyword evidence="6 7" id="KW-0067">ATP-binding</keyword>
<comment type="caution">
    <text evidence="9">The sequence shown here is derived from an EMBL/GenBank/DDBJ whole genome shotgun (WGS) entry which is preliminary data.</text>
</comment>
<dbReference type="Pfam" id="PF02223">
    <property type="entry name" value="Thymidylate_kin"/>
    <property type="match status" value="1"/>
</dbReference>
<reference evidence="9 10" key="1">
    <citation type="submission" date="2018-08" db="EMBL/GenBank/DDBJ databases">
        <title>Genomic Encyclopedia of Type Strains, Phase IV (KMG-IV): sequencing the most valuable type-strain genomes for metagenomic binning, comparative biology and taxonomic classification.</title>
        <authorList>
            <person name="Goeker M."/>
        </authorList>
    </citation>
    <scope>NUCLEOTIDE SEQUENCE [LARGE SCALE GENOMIC DNA]</scope>
    <source>
        <strain evidence="9 10">DSM 23923</strain>
    </source>
</reference>
<dbReference type="OrthoDB" id="9774907at2"/>
<dbReference type="InterPro" id="IPR018094">
    <property type="entry name" value="Thymidylate_kinase"/>
</dbReference>
<keyword evidence="5 7" id="KW-0418">Kinase</keyword>
<dbReference type="PANTHER" id="PTHR10344:SF1">
    <property type="entry name" value="THYMIDYLATE KINASE"/>
    <property type="match status" value="1"/>
</dbReference>
<gene>
    <name evidence="7" type="primary">tmk</name>
    <name evidence="9" type="ORF">DFR64_1238</name>
</gene>
<organism evidence="9 10">
    <name type="scientific">Pelolinea submarina</name>
    <dbReference type="NCBI Taxonomy" id="913107"/>
    <lineage>
        <taxon>Bacteria</taxon>
        <taxon>Bacillati</taxon>
        <taxon>Chloroflexota</taxon>
        <taxon>Anaerolineae</taxon>
        <taxon>Anaerolineales</taxon>
        <taxon>Anaerolineaceae</taxon>
        <taxon>Pelolinea</taxon>
    </lineage>
</organism>
<evidence type="ECO:0000259" key="8">
    <source>
        <dbReference type="Pfam" id="PF02223"/>
    </source>
</evidence>
<keyword evidence="2 7" id="KW-0808">Transferase</keyword>
<dbReference type="GO" id="GO:0006235">
    <property type="term" value="P:dTTP biosynthetic process"/>
    <property type="evidence" value="ECO:0007669"/>
    <property type="project" value="UniProtKB-UniRule"/>
</dbReference>